<evidence type="ECO:0000313" key="2">
    <source>
        <dbReference type="Proteomes" id="UP000646827"/>
    </source>
</evidence>
<keyword evidence="2" id="KW-1185">Reference proteome</keyword>
<dbReference type="AlphaFoldDB" id="A0A8H7RV22"/>
<comment type="caution">
    <text evidence="1">The sequence shown here is derived from an EMBL/GenBank/DDBJ whole genome shotgun (WGS) entry which is preliminary data.</text>
</comment>
<gene>
    <name evidence="1" type="ORF">INT45_009084</name>
</gene>
<name>A0A8H7RV22_9FUNG</name>
<reference evidence="1 2" key="1">
    <citation type="submission" date="2020-12" db="EMBL/GenBank/DDBJ databases">
        <title>Metabolic potential, ecology and presence of endohyphal bacteria is reflected in genomic diversity of Mucoromycotina.</title>
        <authorList>
            <person name="Muszewska A."/>
            <person name="Okrasinska A."/>
            <person name="Steczkiewicz K."/>
            <person name="Drgas O."/>
            <person name="Orlowska M."/>
            <person name="Perlinska-Lenart U."/>
            <person name="Aleksandrzak-Piekarczyk T."/>
            <person name="Szatraj K."/>
            <person name="Zielenkiewicz U."/>
            <person name="Pilsyk S."/>
            <person name="Malc E."/>
            <person name="Mieczkowski P."/>
            <person name="Kruszewska J.S."/>
            <person name="Biernat P."/>
            <person name="Pawlowska J."/>
        </authorList>
    </citation>
    <scope>NUCLEOTIDE SEQUENCE [LARGE SCALE GENOMIC DNA]</scope>
    <source>
        <strain evidence="1 2">CBS 142.35</strain>
    </source>
</reference>
<protein>
    <submittedName>
        <fullName evidence="1">Uncharacterized protein</fullName>
    </submittedName>
</protein>
<dbReference type="Proteomes" id="UP000646827">
    <property type="component" value="Unassembled WGS sequence"/>
</dbReference>
<evidence type="ECO:0000313" key="1">
    <source>
        <dbReference type="EMBL" id="KAG2217721.1"/>
    </source>
</evidence>
<accession>A0A8H7RV22</accession>
<dbReference type="EMBL" id="JAEPRB010000278">
    <property type="protein sequence ID" value="KAG2217721.1"/>
    <property type="molecule type" value="Genomic_DNA"/>
</dbReference>
<organism evidence="1 2">
    <name type="scientific">Circinella minor</name>
    <dbReference type="NCBI Taxonomy" id="1195481"/>
    <lineage>
        <taxon>Eukaryota</taxon>
        <taxon>Fungi</taxon>
        <taxon>Fungi incertae sedis</taxon>
        <taxon>Mucoromycota</taxon>
        <taxon>Mucoromycotina</taxon>
        <taxon>Mucoromycetes</taxon>
        <taxon>Mucorales</taxon>
        <taxon>Lichtheimiaceae</taxon>
        <taxon>Circinella</taxon>
    </lineage>
</organism>
<sequence length="74" mass="8939">MRLRFPRYLSLQEEYEECVHFGNKRGHFRRDPTKQADINRRNRRRNQTYISAKNVGRRVLSGWNGHATEQTVHV</sequence>
<proteinExistence type="predicted"/>